<dbReference type="EMBL" id="SAXT01000001">
    <property type="protein sequence ID" value="TXJ13573.1"/>
    <property type="molecule type" value="Genomic_DNA"/>
</dbReference>
<evidence type="ECO:0000313" key="4">
    <source>
        <dbReference type="Proteomes" id="UP000325116"/>
    </source>
</evidence>
<dbReference type="Proteomes" id="UP000325116">
    <property type="component" value="Unassembled WGS sequence"/>
</dbReference>
<dbReference type="SUPFAM" id="SSF143880">
    <property type="entry name" value="NE0471 N-terminal domain-like"/>
    <property type="match status" value="1"/>
</dbReference>
<sequence length="90" mass="10925">MFYKFYKIKEVKPKPDMKLLIQFENGIFKIYNVKQLLEKFKNFEALEDEILFNLVKIDAHGYGVYWNDYLDISCNELWHNGKEIDLKNIK</sequence>
<dbReference type="Gene3D" id="3.30.2020.10">
    <property type="entry name" value="NE0471-like N-terminal domain"/>
    <property type="match status" value="1"/>
</dbReference>
<organism evidence="1 4">
    <name type="scientific">Brachyspira aalborgi</name>
    <dbReference type="NCBI Taxonomy" id="29522"/>
    <lineage>
        <taxon>Bacteria</taxon>
        <taxon>Pseudomonadati</taxon>
        <taxon>Spirochaetota</taxon>
        <taxon>Spirochaetia</taxon>
        <taxon>Brachyspirales</taxon>
        <taxon>Brachyspiraceae</taxon>
        <taxon>Brachyspira</taxon>
    </lineage>
</organism>
<gene>
    <name evidence="2" type="ORF">EPJ74_00170</name>
    <name evidence="1" type="ORF">EPJ80_02210</name>
</gene>
<reference evidence="3 4" key="1">
    <citation type="journal article" date="1992" name="Lakartidningen">
        <title>[Penicillin V and not amoxicillin is the first choice preparation in acute otitis].</title>
        <authorList>
            <person name="Kamme C."/>
            <person name="Lundgren K."/>
            <person name="Prellner K."/>
        </authorList>
    </citation>
    <scope>NUCLEOTIDE SEQUENCE [LARGE SCALE GENOMIC DNA]</scope>
    <source>
        <strain evidence="2 3">PC2022III</strain>
        <strain evidence="1 4">W1</strain>
    </source>
</reference>
<dbReference type="Pfam" id="PF10387">
    <property type="entry name" value="DUF2442"/>
    <property type="match status" value="1"/>
</dbReference>
<dbReference type="InterPro" id="IPR036782">
    <property type="entry name" value="NE0471-like_N"/>
</dbReference>
<reference evidence="1" key="2">
    <citation type="submission" date="2019-01" db="EMBL/GenBank/DDBJ databases">
        <authorList>
            <person name="Thorell K."/>
        </authorList>
    </citation>
    <scope>NUCLEOTIDE SEQUENCE</scope>
    <source>
        <strain evidence="2">PC2022III</strain>
        <strain evidence="1">W1</strain>
    </source>
</reference>
<dbReference type="GeneID" id="61065702"/>
<accession>A0A5C8CLV6</accession>
<dbReference type="Proteomes" id="UP000322188">
    <property type="component" value="Unassembled WGS sequence"/>
</dbReference>
<name>A0A5C8CLV6_9SPIR</name>
<dbReference type="InterPro" id="IPR018841">
    <property type="entry name" value="DUF2442"/>
</dbReference>
<comment type="caution">
    <text evidence="1">The sequence shown here is derived from an EMBL/GenBank/DDBJ whole genome shotgun (WGS) entry which is preliminary data.</text>
</comment>
<evidence type="ECO:0000313" key="2">
    <source>
        <dbReference type="EMBL" id="TXJ61950.1"/>
    </source>
</evidence>
<dbReference type="EMBL" id="SAYK01000001">
    <property type="protein sequence ID" value="TXJ61950.1"/>
    <property type="molecule type" value="Genomic_DNA"/>
</dbReference>
<proteinExistence type="predicted"/>
<dbReference type="RefSeq" id="WP_147559476.1">
    <property type="nucleotide sequence ID" value="NZ_CATXRK010000139.1"/>
</dbReference>
<dbReference type="AlphaFoldDB" id="A0A5C8CLV6"/>
<evidence type="ECO:0000313" key="1">
    <source>
        <dbReference type="EMBL" id="TXJ13573.1"/>
    </source>
</evidence>
<evidence type="ECO:0000313" key="3">
    <source>
        <dbReference type="Proteomes" id="UP000322188"/>
    </source>
</evidence>
<protein>
    <submittedName>
        <fullName evidence="1">DUF2442 domain-containing protein</fullName>
    </submittedName>
</protein>